<comment type="caution">
    <text evidence="1">The sequence shown here is derived from an EMBL/GenBank/DDBJ whole genome shotgun (WGS) entry which is preliminary data.</text>
</comment>
<keyword evidence="2" id="KW-1185">Reference proteome</keyword>
<evidence type="ECO:0000313" key="2">
    <source>
        <dbReference type="Proteomes" id="UP000018159"/>
    </source>
</evidence>
<protein>
    <submittedName>
        <fullName evidence="1">Uncharacterized protein</fullName>
    </submittedName>
</protein>
<gene>
    <name evidence="1" type="ORF">NITUZ_40422</name>
</gene>
<organism evidence="1 2">
    <name type="scientific">Candidatus Nitrosotenuis uzonensis</name>
    <dbReference type="NCBI Taxonomy" id="1407055"/>
    <lineage>
        <taxon>Archaea</taxon>
        <taxon>Nitrososphaerota</taxon>
        <taxon>Candidatus Nitrosotenuis</taxon>
    </lineage>
</organism>
<evidence type="ECO:0000313" key="1">
    <source>
        <dbReference type="EMBL" id="CDI06256.1"/>
    </source>
</evidence>
<dbReference type="EMBL" id="CBTY010000009">
    <property type="protein sequence ID" value="CDI06256.1"/>
    <property type="molecule type" value="Genomic_DNA"/>
</dbReference>
<dbReference type="AlphaFoldDB" id="V6AU41"/>
<dbReference type="Proteomes" id="UP000018159">
    <property type="component" value="Unassembled WGS sequence"/>
</dbReference>
<sequence>MKTMHKMIIVGIAAVVILALLVKIKPFYDSPADHIEELKKIPEVAAFYQRYGHHNVIVFPDGVYTYQVGFQATNEEGNWIMLRINYIYGMPLSTIAFCTPDGIESQYRITDDVLVYLKEQNCFGNN</sequence>
<accession>V6AU41</accession>
<dbReference type="STRING" id="1407055.NITUZ_40422"/>
<name>V6AU41_9ARCH</name>
<proteinExistence type="predicted"/>
<reference evidence="1 2" key="1">
    <citation type="journal article" date="2013" name="PLoS ONE">
        <title>Enrichment and Genome Sequence of the Group I.1a Ammonia-Oxidizing Archaeon ?Ca. Nitrosotenuis uzonensis? Representing a Clade Globally.</title>
        <authorList>
            <person name="Lebedeva E.V."/>
            <person name="Hatzenpichler R."/>
            <person name="Pelletier E."/>
            <person name="Schuster N."/>
            <person name="Hauzmayer S."/>
            <person name="Bulaev A."/>
            <person name="Grigor'eva N.V."/>
            <person name="Galushko A."/>
            <person name="Schmid M."/>
            <person name="Palatinszky M."/>
            <person name="Le Paslier D."/>
            <person name="Daims H."/>
            <person name="Wagner M."/>
        </authorList>
    </citation>
    <scope>NUCLEOTIDE SEQUENCE [LARGE SCALE GENOMIC DNA]</scope>
    <source>
        <strain evidence="1 2">N4</strain>
    </source>
</reference>
<dbReference type="RefSeq" id="WP_048196606.1">
    <property type="nucleotide sequence ID" value="NZ_CBTY010000009.1"/>
</dbReference>